<organism evidence="2 3">
    <name type="scientific">Batillaria attramentaria</name>
    <dbReference type="NCBI Taxonomy" id="370345"/>
    <lineage>
        <taxon>Eukaryota</taxon>
        <taxon>Metazoa</taxon>
        <taxon>Spiralia</taxon>
        <taxon>Lophotrochozoa</taxon>
        <taxon>Mollusca</taxon>
        <taxon>Gastropoda</taxon>
        <taxon>Caenogastropoda</taxon>
        <taxon>Sorbeoconcha</taxon>
        <taxon>Cerithioidea</taxon>
        <taxon>Batillariidae</taxon>
        <taxon>Batillaria</taxon>
    </lineage>
</organism>
<dbReference type="EMBL" id="JACVVK020000113">
    <property type="protein sequence ID" value="KAK7491517.1"/>
    <property type="molecule type" value="Genomic_DNA"/>
</dbReference>
<evidence type="ECO:0000256" key="1">
    <source>
        <dbReference type="SAM" id="MobiDB-lite"/>
    </source>
</evidence>
<accession>A0ABD0KXL7</accession>
<gene>
    <name evidence="2" type="ORF">BaRGS_00017156</name>
</gene>
<evidence type="ECO:0000313" key="3">
    <source>
        <dbReference type="Proteomes" id="UP001519460"/>
    </source>
</evidence>
<feature type="compositionally biased region" description="Polar residues" evidence="1">
    <location>
        <begin position="36"/>
        <end position="52"/>
    </location>
</feature>
<feature type="region of interest" description="Disordered" evidence="1">
    <location>
        <begin position="1"/>
        <end position="84"/>
    </location>
</feature>
<reference evidence="2 3" key="1">
    <citation type="journal article" date="2023" name="Sci. Data">
        <title>Genome assembly of the Korean intertidal mud-creeper Batillaria attramentaria.</title>
        <authorList>
            <person name="Patra A.K."/>
            <person name="Ho P.T."/>
            <person name="Jun S."/>
            <person name="Lee S.J."/>
            <person name="Kim Y."/>
            <person name="Won Y.J."/>
        </authorList>
    </citation>
    <scope>NUCLEOTIDE SEQUENCE [LARGE SCALE GENOMIC DNA]</scope>
    <source>
        <strain evidence="2">Wonlab-2016</strain>
    </source>
</reference>
<comment type="caution">
    <text evidence="2">The sequence shown here is derived from an EMBL/GenBank/DDBJ whole genome shotgun (WGS) entry which is preliminary data.</text>
</comment>
<keyword evidence="3" id="KW-1185">Reference proteome</keyword>
<feature type="compositionally biased region" description="Polar residues" evidence="1">
    <location>
        <begin position="1"/>
        <end position="12"/>
    </location>
</feature>
<dbReference type="AlphaFoldDB" id="A0ABD0KXL7"/>
<proteinExistence type="predicted"/>
<name>A0ABD0KXL7_9CAEN</name>
<protein>
    <submittedName>
        <fullName evidence="2">Uncharacterized protein</fullName>
    </submittedName>
</protein>
<sequence>MKPTANGSTDVNKPTPEGSTDVMKMTPEMSIGVTEPTGSSDNRNQTTESSTDCRAADHRVRHRYHDADTKRAVQMTQSRRRKPL</sequence>
<dbReference type="Proteomes" id="UP001519460">
    <property type="component" value="Unassembled WGS sequence"/>
</dbReference>
<evidence type="ECO:0000313" key="2">
    <source>
        <dbReference type="EMBL" id="KAK7491517.1"/>
    </source>
</evidence>